<dbReference type="Gene3D" id="3.40.50.300">
    <property type="entry name" value="P-loop containing nucleotide triphosphate hydrolases"/>
    <property type="match status" value="1"/>
</dbReference>
<feature type="domain" description="ABC transporter" evidence="5">
    <location>
        <begin position="4"/>
        <end position="229"/>
    </location>
</feature>
<evidence type="ECO:0000256" key="4">
    <source>
        <dbReference type="ARBA" id="ARBA00022840"/>
    </source>
</evidence>
<evidence type="ECO:0000256" key="2">
    <source>
        <dbReference type="ARBA" id="ARBA00022448"/>
    </source>
</evidence>
<evidence type="ECO:0000313" key="7">
    <source>
        <dbReference type="Proteomes" id="UP000234239"/>
    </source>
</evidence>
<dbReference type="InterPro" id="IPR003439">
    <property type="entry name" value="ABC_transporter-like_ATP-bd"/>
</dbReference>
<name>A0A2I1MQB8_9LACT</name>
<protein>
    <submittedName>
        <fullName evidence="6">ABC transporter ATP-binding protein</fullName>
    </submittedName>
</protein>
<dbReference type="SMART" id="SM00382">
    <property type="entry name" value="AAA"/>
    <property type="match status" value="1"/>
</dbReference>
<evidence type="ECO:0000256" key="1">
    <source>
        <dbReference type="ARBA" id="ARBA00005417"/>
    </source>
</evidence>
<dbReference type="SUPFAM" id="SSF52540">
    <property type="entry name" value="P-loop containing nucleoside triphosphate hydrolases"/>
    <property type="match status" value="1"/>
</dbReference>
<dbReference type="CDD" id="cd03230">
    <property type="entry name" value="ABC_DR_subfamily_A"/>
    <property type="match status" value="1"/>
</dbReference>
<keyword evidence="3" id="KW-0547">Nucleotide-binding</keyword>
<dbReference type="Proteomes" id="UP000234239">
    <property type="component" value="Unassembled WGS sequence"/>
</dbReference>
<accession>A0A2I1MQB8</accession>
<reference evidence="6 7" key="1">
    <citation type="submission" date="2017-12" db="EMBL/GenBank/DDBJ databases">
        <title>Phylogenetic diversity of female urinary microbiome.</title>
        <authorList>
            <person name="Thomas-White K."/>
            <person name="Wolfe A.J."/>
        </authorList>
    </citation>
    <scope>NUCLEOTIDE SEQUENCE [LARGE SCALE GENOMIC DNA]</scope>
    <source>
        <strain evidence="6 7">UMB0139</strain>
    </source>
</reference>
<proteinExistence type="inferred from homology"/>
<dbReference type="PROSITE" id="PS50893">
    <property type="entry name" value="ABC_TRANSPORTER_2"/>
    <property type="match status" value="1"/>
</dbReference>
<gene>
    <name evidence="6" type="ORF">CYJ28_04280</name>
</gene>
<evidence type="ECO:0000259" key="5">
    <source>
        <dbReference type="PROSITE" id="PS50893"/>
    </source>
</evidence>
<dbReference type="PANTHER" id="PTHR42711:SF5">
    <property type="entry name" value="ABC TRANSPORTER ATP-BINDING PROTEIN NATA"/>
    <property type="match status" value="1"/>
</dbReference>
<dbReference type="Pfam" id="PF00005">
    <property type="entry name" value="ABC_tran"/>
    <property type="match status" value="1"/>
</dbReference>
<sequence length="294" mass="33941">MSLIEVHNITKDYGEGRGNFDISFSVEEGQVFGFVGVNGAGKTTLIRQMMGFLESDNGDIKINSLDSWKDSAKIKKLVGYVPGEIAFPDSPTGNDFFKKQAELLELKDMSFAKEIIATFQLDPSANLKRMSKGMKQKTAIVAAFMADPDILILDEPTTGLDPLMRKDFIELINREKKRGKTIFMSSHMFEEVENTCDLVAFIKDGKIVDIKDTKSIRHNENKKYKVEFESFEEYKRYTENEQFHFSELRDKQNQVIVNIHDTEINAFLESLKDYELKFMTEIKYSLEQYFKELY</sequence>
<keyword evidence="2" id="KW-0813">Transport</keyword>
<dbReference type="RefSeq" id="WP_070486223.1">
    <property type="nucleotide sequence ID" value="NZ_CAJHKM010000001.1"/>
</dbReference>
<keyword evidence="4 6" id="KW-0067">ATP-binding</keyword>
<comment type="similarity">
    <text evidence="1">Belongs to the ABC transporter superfamily.</text>
</comment>
<evidence type="ECO:0000256" key="3">
    <source>
        <dbReference type="ARBA" id="ARBA00022741"/>
    </source>
</evidence>
<dbReference type="PANTHER" id="PTHR42711">
    <property type="entry name" value="ABC TRANSPORTER ATP-BINDING PROTEIN"/>
    <property type="match status" value="1"/>
</dbReference>
<organism evidence="6 7">
    <name type="scientific">Aerococcus sanguinicola</name>
    <dbReference type="NCBI Taxonomy" id="119206"/>
    <lineage>
        <taxon>Bacteria</taxon>
        <taxon>Bacillati</taxon>
        <taxon>Bacillota</taxon>
        <taxon>Bacilli</taxon>
        <taxon>Lactobacillales</taxon>
        <taxon>Aerococcaceae</taxon>
        <taxon>Aerococcus</taxon>
    </lineage>
</organism>
<dbReference type="InterPro" id="IPR003593">
    <property type="entry name" value="AAA+_ATPase"/>
</dbReference>
<dbReference type="AlphaFoldDB" id="A0A2I1MQB8"/>
<dbReference type="OrthoDB" id="9804819at2"/>
<dbReference type="EMBL" id="PKGY01000002">
    <property type="protein sequence ID" value="PKZ22338.1"/>
    <property type="molecule type" value="Genomic_DNA"/>
</dbReference>
<dbReference type="InterPro" id="IPR027417">
    <property type="entry name" value="P-loop_NTPase"/>
</dbReference>
<evidence type="ECO:0000313" key="6">
    <source>
        <dbReference type="EMBL" id="PKZ22338.1"/>
    </source>
</evidence>
<comment type="caution">
    <text evidence="6">The sequence shown here is derived from an EMBL/GenBank/DDBJ whole genome shotgun (WGS) entry which is preliminary data.</text>
</comment>
<dbReference type="InterPro" id="IPR050763">
    <property type="entry name" value="ABC_transporter_ATP-binding"/>
</dbReference>
<dbReference type="GO" id="GO:0016887">
    <property type="term" value="F:ATP hydrolysis activity"/>
    <property type="evidence" value="ECO:0007669"/>
    <property type="project" value="InterPro"/>
</dbReference>
<dbReference type="GO" id="GO:0005524">
    <property type="term" value="F:ATP binding"/>
    <property type="evidence" value="ECO:0007669"/>
    <property type="project" value="UniProtKB-KW"/>
</dbReference>